<dbReference type="EMBL" id="CH476615">
    <property type="protein sequence ID" value="EEP75407.1"/>
    <property type="molecule type" value="Genomic_DNA"/>
</dbReference>
<dbReference type="VEuPathDB" id="FungiDB:UREG_00253"/>
<dbReference type="Proteomes" id="UP000002058">
    <property type="component" value="Unassembled WGS sequence"/>
</dbReference>
<evidence type="ECO:0000313" key="1">
    <source>
        <dbReference type="EMBL" id="EEP75407.1"/>
    </source>
</evidence>
<reference evidence="2" key="1">
    <citation type="journal article" date="2009" name="Genome Res.">
        <title>Comparative genomic analyses of the human fungal pathogens Coccidioides and their relatives.</title>
        <authorList>
            <person name="Sharpton T.J."/>
            <person name="Stajich J.E."/>
            <person name="Rounsley S.D."/>
            <person name="Gardner M.J."/>
            <person name="Wortman J.R."/>
            <person name="Jordar V.S."/>
            <person name="Maiti R."/>
            <person name="Kodira C.D."/>
            <person name="Neafsey D.E."/>
            <person name="Zeng Q."/>
            <person name="Hung C.-Y."/>
            <person name="McMahan C."/>
            <person name="Muszewska A."/>
            <person name="Grynberg M."/>
            <person name="Mandel M.A."/>
            <person name="Kellner E.M."/>
            <person name="Barker B.M."/>
            <person name="Galgiani J.N."/>
            <person name="Orbach M.J."/>
            <person name="Kirkland T.N."/>
            <person name="Cole G.T."/>
            <person name="Henn M.R."/>
            <person name="Birren B.W."/>
            <person name="Taylor J.W."/>
        </authorList>
    </citation>
    <scope>NUCLEOTIDE SEQUENCE [LARGE SCALE GENOMIC DNA]</scope>
    <source>
        <strain evidence="2">UAMH 1704</strain>
    </source>
</reference>
<dbReference type="GeneID" id="8444904"/>
<sequence>MLGSCQRRVHGIAAEHHENWRKDGTAAWSEIEWAKAAAEGWHLDLKTGRRRGGIEGDLQGGKQELFWRNGEDAGGKGQESWRVWRETWLSEVAATHAELSGGQRTCCLQRRGCLGEQELRRWTGRQMIQVKRCLARQLSLKDDGEEEEALVSGKGDDGVLLIANITRLVCRRRGSGEIDTMD</sequence>
<evidence type="ECO:0000313" key="2">
    <source>
        <dbReference type="Proteomes" id="UP000002058"/>
    </source>
</evidence>
<protein>
    <submittedName>
        <fullName evidence="1">Uncharacterized protein</fullName>
    </submittedName>
</protein>
<organism evidence="1 2">
    <name type="scientific">Uncinocarpus reesii (strain UAMH 1704)</name>
    <dbReference type="NCBI Taxonomy" id="336963"/>
    <lineage>
        <taxon>Eukaryota</taxon>
        <taxon>Fungi</taxon>
        <taxon>Dikarya</taxon>
        <taxon>Ascomycota</taxon>
        <taxon>Pezizomycotina</taxon>
        <taxon>Eurotiomycetes</taxon>
        <taxon>Eurotiomycetidae</taxon>
        <taxon>Onygenales</taxon>
        <taxon>Onygenaceae</taxon>
        <taxon>Uncinocarpus</taxon>
    </lineage>
</organism>
<keyword evidence="2" id="KW-1185">Reference proteome</keyword>
<dbReference type="AlphaFoldDB" id="C4JL38"/>
<name>C4JL38_UNCRE</name>
<dbReference type="InParanoid" id="C4JL38"/>
<accession>C4JL38</accession>
<dbReference type="RefSeq" id="XP_002540740.1">
    <property type="nucleotide sequence ID" value="XM_002540694.1"/>
</dbReference>
<proteinExistence type="predicted"/>
<dbReference type="KEGG" id="ure:UREG_00253"/>
<gene>
    <name evidence="1" type="ORF">UREG_00253</name>
</gene>
<dbReference type="HOGENOM" id="CLU_1483050_0_0_1"/>